<dbReference type="EMBL" id="JBHFEH010000019">
    <property type="protein sequence ID" value="KAL2053678.1"/>
    <property type="molecule type" value="Genomic_DNA"/>
</dbReference>
<feature type="compositionally biased region" description="Polar residues" evidence="1">
    <location>
        <begin position="144"/>
        <end position="159"/>
    </location>
</feature>
<accession>A0ABR4BCN8</accession>
<proteinExistence type="predicted"/>
<organism evidence="3 4">
    <name type="scientific">Lepraria finkii</name>
    <dbReference type="NCBI Taxonomy" id="1340010"/>
    <lineage>
        <taxon>Eukaryota</taxon>
        <taxon>Fungi</taxon>
        <taxon>Dikarya</taxon>
        <taxon>Ascomycota</taxon>
        <taxon>Pezizomycotina</taxon>
        <taxon>Lecanoromycetes</taxon>
        <taxon>OSLEUM clade</taxon>
        <taxon>Lecanoromycetidae</taxon>
        <taxon>Lecanorales</taxon>
        <taxon>Lecanorineae</taxon>
        <taxon>Stereocaulaceae</taxon>
        <taxon>Lepraria</taxon>
    </lineage>
</organism>
<evidence type="ECO:0000256" key="1">
    <source>
        <dbReference type="SAM" id="MobiDB-lite"/>
    </source>
</evidence>
<sequence>MPGGLPEGLVSNKEVVSGEIRRVDRVEAEDVQKLWRVYSSKKAALADNVGQRLENFFWRIWTSRRIRQRITGTEVARQFNSINEGGCIRTTPTPSPRSSRNLNSYYRAARSHTSPTSLASQAPTAPTAPTEPGPSSSTGEDEANSVTPTPTSPLSAGVQSSTRSKENRRSTTSTRRPPILKKSSSGSGSGSSGKSSKIATIPPASSRDVESSPPAENDEAVIVDLSPTPTDPMLAPSGRSAPNRRSTATRFNEEVAVSIPKPSTAVIRSAKEKTGRSSSGESIPKSGKRNPVVVANTGASKIRPAIGRRKSLGTSSLGNSRTSSSSNLARSPKSMLRGSRDTPSQEAEAASVRRARAASPHPSKPRIPLPPDPPSSEEPSDDTDEGEAESQGSPVNPKGKSKAVEDDSESSSDEKSEAPKPLVDPGFRSKFIGKTRSAQGSFANLPSLVRKSAAAAPTSASYQAAGMMESGQPTPSAGRGKGRDAFTNVTAPLKAPAAAGPDEDPQPLSRTKSQLTLLLEREKDRSTSQDQ</sequence>
<dbReference type="Pfam" id="PF08550">
    <property type="entry name" value="GATA_AreA"/>
    <property type="match status" value="1"/>
</dbReference>
<reference evidence="3 4" key="1">
    <citation type="submission" date="2024-09" db="EMBL/GenBank/DDBJ databases">
        <title>Rethinking Asexuality: The Enigmatic Case of Functional Sexual Genes in Lepraria (Stereocaulaceae).</title>
        <authorList>
            <person name="Doellman M."/>
            <person name="Sun Y."/>
            <person name="Barcenas-Pena A."/>
            <person name="Lumbsch H.T."/>
            <person name="Grewe F."/>
        </authorList>
    </citation>
    <scope>NUCLEOTIDE SEQUENCE [LARGE SCALE GENOMIC DNA]</scope>
    <source>
        <strain evidence="3 4">Grewe 0041</strain>
    </source>
</reference>
<dbReference type="Proteomes" id="UP001590951">
    <property type="component" value="Unassembled WGS sequence"/>
</dbReference>
<keyword evidence="4" id="KW-1185">Reference proteome</keyword>
<feature type="compositionally biased region" description="Basic and acidic residues" evidence="1">
    <location>
        <begin position="519"/>
        <end position="531"/>
    </location>
</feature>
<feature type="compositionally biased region" description="Low complexity" evidence="1">
    <location>
        <begin position="113"/>
        <end position="138"/>
    </location>
</feature>
<feature type="region of interest" description="Disordered" evidence="1">
    <location>
        <begin position="109"/>
        <end position="431"/>
    </location>
</feature>
<feature type="domain" description="Nitrogen regulatory protein areA GATA-like" evidence="2">
    <location>
        <begin position="34"/>
        <end position="62"/>
    </location>
</feature>
<dbReference type="InterPro" id="IPR013860">
    <property type="entry name" value="AreA_GATA"/>
</dbReference>
<protein>
    <recommendedName>
        <fullName evidence="2">Nitrogen regulatory protein areA GATA-like domain-containing protein</fullName>
    </recommendedName>
</protein>
<feature type="compositionally biased region" description="Pro residues" evidence="1">
    <location>
        <begin position="365"/>
        <end position="376"/>
    </location>
</feature>
<comment type="caution">
    <text evidence="3">The sequence shown here is derived from an EMBL/GenBank/DDBJ whole genome shotgun (WGS) entry which is preliminary data.</text>
</comment>
<name>A0ABR4BCN8_9LECA</name>
<evidence type="ECO:0000259" key="2">
    <source>
        <dbReference type="Pfam" id="PF08550"/>
    </source>
</evidence>
<evidence type="ECO:0000313" key="3">
    <source>
        <dbReference type="EMBL" id="KAL2053678.1"/>
    </source>
</evidence>
<feature type="compositionally biased region" description="Low complexity" evidence="1">
    <location>
        <begin position="312"/>
        <end position="331"/>
    </location>
</feature>
<gene>
    <name evidence="3" type="ORF">ABVK25_005982</name>
</gene>
<feature type="compositionally biased region" description="Low complexity" evidence="1">
    <location>
        <begin position="170"/>
        <end position="197"/>
    </location>
</feature>
<feature type="compositionally biased region" description="Low complexity" evidence="1">
    <location>
        <begin position="452"/>
        <end position="465"/>
    </location>
</feature>
<evidence type="ECO:0000313" key="4">
    <source>
        <dbReference type="Proteomes" id="UP001590951"/>
    </source>
</evidence>
<feature type="compositionally biased region" description="Acidic residues" evidence="1">
    <location>
        <begin position="378"/>
        <end position="388"/>
    </location>
</feature>
<feature type="region of interest" description="Disordered" evidence="1">
    <location>
        <begin position="452"/>
        <end position="531"/>
    </location>
</feature>